<keyword evidence="3" id="KW-1185">Reference proteome</keyword>
<evidence type="ECO:0000256" key="1">
    <source>
        <dbReference type="SAM" id="MobiDB-lite"/>
    </source>
</evidence>
<proteinExistence type="predicted"/>
<dbReference type="Proteomes" id="UP000238479">
    <property type="component" value="Chromosome 2"/>
</dbReference>
<reference evidence="2 3" key="1">
    <citation type="journal article" date="2018" name="Nat. Genet.">
        <title>The Rosa genome provides new insights in the design of modern roses.</title>
        <authorList>
            <person name="Bendahmane M."/>
        </authorList>
    </citation>
    <scope>NUCLEOTIDE SEQUENCE [LARGE SCALE GENOMIC DNA]</scope>
    <source>
        <strain evidence="3">cv. Old Blush</strain>
    </source>
</reference>
<name>A0A2P6RJF1_ROSCH</name>
<accession>A0A2P6RJF1</accession>
<dbReference type="AlphaFoldDB" id="A0A2P6RJF1"/>
<comment type="caution">
    <text evidence="2">The sequence shown here is derived from an EMBL/GenBank/DDBJ whole genome shotgun (WGS) entry which is preliminary data.</text>
</comment>
<gene>
    <name evidence="2" type="ORF">RchiOBHm_Chr2g0090201</name>
</gene>
<dbReference type="EMBL" id="PDCK01000040">
    <property type="protein sequence ID" value="PRQ46545.1"/>
    <property type="molecule type" value="Genomic_DNA"/>
</dbReference>
<feature type="compositionally biased region" description="Polar residues" evidence="1">
    <location>
        <begin position="90"/>
        <end position="100"/>
    </location>
</feature>
<evidence type="ECO:0000313" key="2">
    <source>
        <dbReference type="EMBL" id="PRQ46545.1"/>
    </source>
</evidence>
<evidence type="ECO:0000313" key="3">
    <source>
        <dbReference type="Proteomes" id="UP000238479"/>
    </source>
</evidence>
<sequence length="100" mass="11707">MQLRKMLLNSPVQHAFLTRMSADHPRWISNWGINSVQYSWEVNLFYWHMPCTCNRLDIWEVVLCLNLKTSDLKCGDFRSSTFPTSRRRSANSGPQIQSDS</sequence>
<dbReference type="Gramene" id="PRQ46545">
    <property type="protein sequence ID" value="PRQ46545"/>
    <property type="gene ID" value="RchiOBHm_Chr2g0090201"/>
</dbReference>
<organism evidence="2 3">
    <name type="scientific">Rosa chinensis</name>
    <name type="common">China rose</name>
    <dbReference type="NCBI Taxonomy" id="74649"/>
    <lineage>
        <taxon>Eukaryota</taxon>
        <taxon>Viridiplantae</taxon>
        <taxon>Streptophyta</taxon>
        <taxon>Embryophyta</taxon>
        <taxon>Tracheophyta</taxon>
        <taxon>Spermatophyta</taxon>
        <taxon>Magnoliopsida</taxon>
        <taxon>eudicotyledons</taxon>
        <taxon>Gunneridae</taxon>
        <taxon>Pentapetalae</taxon>
        <taxon>rosids</taxon>
        <taxon>fabids</taxon>
        <taxon>Rosales</taxon>
        <taxon>Rosaceae</taxon>
        <taxon>Rosoideae</taxon>
        <taxon>Rosoideae incertae sedis</taxon>
        <taxon>Rosa</taxon>
    </lineage>
</organism>
<feature type="region of interest" description="Disordered" evidence="1">
    <location>
        <begin position="79"/>
        <end position="100"/>
    </location>
</feature>
<protein>
    <submittedName>
        <fullName evidence="2">Uncharacterized protein</fullName>
    </submittedName>
</protein>